<dbReference type="PROSITE" id="PS50109">
    <property type="entry name" value="HIS_KIN"/>
    <property type="match status" value="1"/>
</dbReference>
<dbReference type="Gene3D" id="3.30.565.10">
    <property type="entry name" value="Histidine kinase-like ATPase, C-terminal domain"/>
    <property type="match status" value="1"/>
</dbReference>
<feature type="coiled-coil region" evidence="7">
    <location>
        <begin position="252"/>
        <end position="289"/>
    </location>
</feature>
<dbReference type="InterPro" id="IPR005467">
    <property type="entry name" value="His_kinase_dom"/>
</dbReference>
<keyword evidence="6 11" id="KW-0418">Kinase</keyword>
<evidence type="ECO:0000256" key="4">
    <source>
        <dbReference type="ARBA" id="ARBA00022553"/>
    </source>
</evidence>
<dbReference type="SUPFAM" id="SSF55874">
    <property type="entry name" value="ATPase domain of HSP90 chaperone/DNA topoisomerase II/histidine kinase"/>
    <property type="match status" value="1"/>
</dbReference>
<keyword evidence="12" id="KW-1185">Reference proteome</keyword>
<dbReference type="Gene3D" id="1.10.287.130">
    <property type="match status" value="1"/>
</dbReference>
<dbReference type="CDD" id="cd00082">
    <property type="entry name" value="HisKA"/>
    <property type="match status" value="1"/>
</dbReference>
<keyword evidence="5" id="KW-0808">Transferase</keyword>
<dbReference type="InterPro" id="IPR003661">
    <property type="entry name" value="HisK_dim/P_dom"/>
</dbReference>
<proteinExistence type="predicted"/>
<dbReference type="GO" id="GO:0000155">
    <property type="term" value="F:phosphorelay sensor kinase activity"/>
    <property type="evidence" value="ECO:0007669"/>
    <property type="project" value="InterPro"/>
</dbReference>
<evidence type="ECO:0000259" key="9">
    <source>
        <dbReference type="PROSITE" id="PS50109"/>
    </source>
</evidence>
<dbReference type="PRINTS" id="PR00344">
    <property type="entry name" value="BCTRLSENSOR"/>
</dbReference>
<evidence type="ECO:0000256" key="7">
    <source>
        <dbReference type="SAM" id="Coils"/>
    </source>
</evidence>
<dbReference type="InterPro" id="IPR003594">
    <property type="entry name" value="HATPase_dom"/>
</dbReference>
<dbReference type="PROSITE" id="PS50885">
    <property type="entry name" value="HAMP"/>
    <property type="match status" value="1"/>
</dbReference>
<keyword evidence="7" id="KW-0175">Coiled coil</keyword>
<dbReference type="PANTHER" id="PTHR43065:SF42">
    <property type="entry name" value="TWO-COMPONENT SENSOR PPRA"/>
    <property type="match status" value="1"/>
</dbReference>
<dbReference type="GO" id="GO:0016020">
    <property type="term" value="C:membrane"/>
    <property type="evidence" value="ECO:0007669"/>
    <property type="project" value="UniProtKB-SubCell"/>
</dbReference>
<keyword evidence="8" id="KW-0812">Transmembrane</keyword>
<feature type="transmembrane region" description="Helical" evidence="8">
    <location>
        <begin position="6"/>
        <end position="28"/>
    </location>
</feature>
<dbReference type="Gene3D" id="6.10.340.10">
    <property type="match status" value="1"/>
</dbReference>
<evidence type="ECO:0000259" key="10">
    <source>
        <dbReference type="PROSITE" id="PS50885"/>
    </source>
</evidence>
<evidence type="ECO:0000313" key="11">
    <source>
        <dbReference type="EMBL" id="QTA90318.1"/>
    </source>
</evidence>
<name>A0A975BRZ1_9BACT</name>
<dbReference type="Pfam" id="PF00672">
    <property type="entry name" value="HAMP"/>
    <property type="match status" value="1"/>
</dbReference>
<dbReference type="InterPro" id="IPR003660">
    <property type="entry name" value="HAMP_dom"/>
</dbReference>
<evidence type="ECO:0000256" key="8">
    <source>
        <dbReference type="SAM" id="Phobius"/>
    </source>
</evidence>
<evidence type="ECO:0000256" key="5">
    <source>
        <dbReference type="ARBA" id="ARBA00022679"/>
    </source>
</evidence>
<dbReference type="AlphaFoldDB" id="A0A975BRZ1"/>
<dbReference type="SMART" id="SM00387">
    <property type="entry name" value="HATPase_c"/>
    <property type="match status" value="1"/>
</dbReference>
<evidence type="ECO:0000256" key="2">
    <source>
        <dbReference type="ARBA" id="ARBA00004370"/>
    </source>
</evidence>
<dbReference type="EC" id="2.7.13.3" evidence="3"/>
<feature type="transmembrane region" description="Helical" evidence="8">
    <location>
        <begin position="186"/>
        <end position="203"/>
    </location>
</feature>
<evidence type="ECO:0000256" key="6">
    <source>
        <dbReference type="ARBA" id="ARBA00022777"/>
    </source>
</evidence>
<gene>
    <name evidence="11" type="ORF">dnm_063790</name>
</gene>
<dbReference type="PANTHER" id="PTHR43065">
    <property type="entry name" value="SENSOR HISTIDINE KINASE"/>
    <property type="match status" value="1"/>
</dbReference>
<keyword evidence="8" id="KW-0472">Membrane</keyword>
<sequence length="519" mass="57563">MTFHGLKINISINLAMLLGIAMILIDFVMTMSVQKILLESEISKGNLLLSAIETHLINSSESSKNNITNLTPSSDSGTNFNVHLTHLSDESGCSCAMVLDINKNQIYFHGTDCMLQDKLQAMTSETIGSGKQITESSGTMWGVFRTQRRYLIQAKPLLRKGNIVGGTGVVLPLEGIYVALRRVQQILFIYILINTFVLTLMGVRRLSRIIVKPLHRLLKRAEDYRDDADFFFTGEKGENEFSQLSKALNRMLKRISADKEKLQLTVRSLEKANADLKQAQKEIVRAEKLASVGRLSSGIAHEIGNPIAIVTGYLELLRRDDVADDEKDEFISRVEAEISRINTIIRQLLDFSRSSDGEPKTVSVHELIDDITNILNFQPLMSDIDVELSLSAEEDTIIADPERLRQVFLNLAINAADAISSLKDCSEGKLIISSEMASEGENTDHRPMLKLMFTDNGCGISEENLGNIFDPFYTTKDPGKGTGLGLSVSFMIIESLGGKIRAVSELGKGTRMEIYLPVI</sequence>
<accession>A0A975BRZ1</accession>
<dbReference type="KEGG" id="dmm:dnm_063790"/>
<evidence type="ECO:0000256" key="3">
    <source>
        <dbReference type="ARBA" id="ARBA00012438"/>
    </source>
</evidence>
<comment type="catalytic activity">
    <reaction evidence="1">
        <text>ATP + protein L-histidine = ADP + protein N-phospho-L-histidine.</text>
        <dbReference type="EC" id="2.7.13.3"/>
    </reaction>
</comment>
<protein>
    <recommendedName>
        <fullName evidence="3">histidine kinase</fullName>
        <ecNumber evidence="3">2.7.13.3</ecNumber>
    </recommendedName>
</protein>
<feature type="domain" description="Histidine kinase" evidence="9">
    <location>
        <begin position="298"/>
        <end position="519"/>
    </location>
</feature>
<dbReference type="EMBL" id="CP061800">
    <property type="protein sequence ID" value="QTA90318.1"/>
    <property type="molecule type" value="Genomic_DNA"/>
</dbReference>
<reference evidence="11" key="1">
    <citation type="journal article" date="2021" name="Microb. Physiol.">
        <title>Proteogenomic Insights into the Physiology of Marine, Sulfate-Reducing, Filamentous Desulfonema limicola and Desulfonema magnum.</title>
        <authorList>
            <person name="Schnaars V."/>
            <person name="Wohlbrand L."/>
            <person name="Scheve S."/>
            <person name="Hinrichs C."/>
            <person name="Reinhardt R."/>
            <person name="Rabus R."/>
        </authorList>
    </citation>
    <scope>NUCLEOTIDE SEQUENCE</scope>
    <source>
        <strain evidence="11">4be13</strain>
    </source>
</reference>
<dbReference type="Pfam" id="PF02518">
    <property type="entry name" value="HATPase_c"/>
    <property type="match status" value="1"/>
</dbReference>
<feature type="domain" description="HAMP" evidence="10">
    <location>
        <begin position="208"/>
        <end position="260"/>
    </location>
</feature>
<evidence type="ECO:0000313" key="12">
    <source>
        <dbReference type="Proteomes" id="UP000663722"/>
    </source>
</evidence>
<dbReference type="SMART" id="SM00388">
    <property type="entry name" value="HisKA"/>
    <property type="match status" value="1"/>
</dbReference>
<keyword evidence="4" id="KW-0597">Phosphoprotein</keyword>
<keyword evidence="8" id="KW-1133">Transmembrane helix</keyword>
<dbReference type="Proteomes" id="UP000663722">
    <property type="component" value="Chromosome"/>
</dbReference>
<organism evidence="11 12">
    <name type="scientific">Desulfonema magnum</name>
    <dbReference type="NCBI Taxonomy" id="45655"/>
    <lineage>
        <taxon>Bacteria</taxon>
        <taxon>Pseudomonadati</taxon>
        <taxon>Thermodesulfobacteriota</taxon>
        <taxon>Desulfobacteria</taxon>
        <taxon>Desulfobacterales</taxon>
        <taxon>Desulfococcaceae</taxon>
        <taxon>Desulfonema</taxon>
    </lineage>
</organism>
<comment type="subcellular location">
    <subcellularLocation>
        <location evidence="2">Membrane</location>
    </subcellularLocation>
</comment>
<dbReference type="InterPro" id="IPR004358">
    <property type="entry name" value="Sig_transdc_His_kin-like_C"/>
</dbReference>
<evidence type="ECO:0000256" key="1">
    <source>
        <dbReference type="ARBA" id="ARBA00000085"/>
    </source>
</evidence>
<dbReference type="InterPro" id="IPR036890">
    <property type="entry name" value="HATPase_C_sf"/>
</dbReference>
<dbReference type="Pfam" id="PF00512">
    <property type="entry name" value="HisKA"/>
    <property type="match status" value="1"/>
</dbReference>
<dbReference type="SUPFAM" id="SSF47384">
    <property type="entry name" value="Homodimeric domain of signal transducing histidine kinase"/>
    <property type="match status" value="1"/>
</dbReference>
<dbReference type="InterPro" id="IPR036097">
    <property type="entry name" value="HisK_dim/P_sf"/>
</dbReference>